<keyword evidence="6 10" id="KW-0819">tRNA processing</keyword>
<dbReference type="NCBIfam" id="TIGR03197">
    <property type="entry name" value="MnmC_Cterm"/>
    <property type="match status" value="1"/>
</dbReference>
<evidence type="ECO:0000256" key="6">
    <source>
        <dbReference type="ARBA" id="ARBA00022694"/>
    </source>
</evidence>
<evidence type="ECO:0000256" key="10">
    <source>
        <dbReference type="HAMAP-Rule" id="MF_01102"/>
    </source>
</evidence>
<dbReference type="STRING" id="1333998.M2A_3033"/>
<evidence type="ECO:0000256" key="1">
    <source>
        <dbReference type="ARBA" id="ARBA00022490"/>
    </source>
</evidence>
<evidence type="ECO:0000256" key="7">
    <source>
        <dbReference type="ARBA" id="ARBA00022827"/>
    </source>
</evidence>
<dbReference type="InterPro" id="IPR006076">
    <property type="entry name" value="FAD-dep_OxRdtase"/>
</dbReference>
<evidence type="ECO:0000256" key="8">
    <source>
        <dbReference type="ARBA" id="ARBA00023002"/>
    </source>
</evidence>
<comment type="subcellular location">
    <subcellularLocation>
        <location evidence="10">Cytoplasm</location>
    </subcellularLocation>
</comment>
<dbReference type="SUPFAM" id="SSF51905">
    <property type="entry name" value="FAD/NAD(P)-binding domain"/>
    <property type="match status" value="1"/>
</dbReference>
<dbReference type="NCBIfam" id="NF033855">
    <property type="entry name" value="tRNA_MNMC2"/>
    <property type="match status" value="1"/>
</dbReference>
<evidence type="ECO:0000256" key="5">
    <source>
        <dbReference type="ARBA" id="ARBA00022691"/>
    </source>
</evidence>
<protein>
    <recommendedName>
        <fullName evidence="10">tRNA 5-methylaminomethyl-2-thiouridine biosynthesis bifunctional protein MnmC</fullName>
        <shortName evidence="10">tRNA mnm(5)s(2)U biosynthesis bifunctional protein</shortName>
    </recommendedName>
    <domain>
        <recommendedName>
            <fullName evidence="10">tRNA (mnm(5)s(2)U34)-methyltransferase</fullName>
            <ecNumber evidence="10">2.1.1.61</ecNumber>
        </recommendedName>
    </domain>
    <domain>
        <recommendedName>
            <fullName evidence="10">FAD-dependent cmnm(5)s(2)U34 oxidoreductase</fullName>
            <ecNumber evidence="10">1.5.-.-</ecNumber>
        </recommendedName>
    </domain>
</protein>
<dbReference type="GO" id="GO:0050660">
    <property type="term" value="F:flavin adenine dinucleotide binding"/>
    <property type="evidence" value="ECO:0007669"/>
    <property type="project" value="UniProtKB-UniRule"/>
</dbReference>
<dbReference type="Proteomes" id="UP000028702">
    <property type="component" value="Unassembled WGS sequence"/>
</dbReference>
<comment type="similarity">
    <text evidence="10">In the C-terminal section; belongs to the DAO family.</text>
</comment>
<dbReference type="NCBIfam" id="NF002481">
    <property type="entry name" value="PRK01747.1-2"/>
    <property type="match status" value="1"/>
</dbReference>
<name>A0A081BER6_9HYPH</name>
<comment type="catalytic activity">
    <reaction evidence="10">
        <text>5-aminomethyl-2-thiouridine(34) in tRNA + S-adenosyl-L-methionine = 5-methylaminomethyl-2-thiouridine(34) in tRNA + S-adenosyl-L-homocysteine + H(+)</text>
        <dbReference type="Rhea" id="RHEA:19569"/>
        <dbReference type="Rhea" id="RHEA-COMP:10195"/>
        <dbReference type="Rhea" id="RHEA-COMP:10197"/>
        <dbReference type="ChEBI" id="CHEBI:15378"/>
        <dbReference type="ChEBI" id="CHEBI:57856"/>
        <dbReference type="ChEBI" id="CHEBI:59789"/>
        <dbReference type="ChEBI" id="CHEBI:74454"/>
        <dbReference type="ChEBI" id="CHEBI:74455"/>
        <dbReference type="EC" id="2.1.1.61"/>
    </reaction>
</comment>
<keyword evidence="7 10" id="KW-0274">FAD</keyword>
<comment type="cofactor">
    <cofactor evidence="10">
        <name>FAD</name>
        <dbReference type="ChEBI" id="CHEBI:57692"/>
    </cofactor>
</comment>
<dbReference type="InterPro" id="IPR047785">
    <property type="entry name" value="tRNA_MNMC2"/>
</dbReference>
<dbReference type="InterPro" id="IPR008471">
    <property type="entry name" value="MnmC-like_methylTransf"/>
</dbReference>
<comment type="caution">
    <text evidence="13">The sequence shown here is derived from an EMBL/GenBank/DDBJ whole genome shotgun (WGS) entry which is preliminary data.</text>
</comment>
<keyword evidence="3 10" id="KW-0285">Flavoprotein</keyword>
<feature type="region of interest" description="tRNA (mnm(5)s(2)U34)-methyltransferase" evidence="10">
    <location>
        <begin position="1"/>
        <end position="248"/>
    </location>
</feature>
<dbReference type="PANTHER" id="PTHR13847:SF283">
    <property type="entry name" value="TRNA 5-METHYLAMINOMETHYL-2-THIOURIDINE BIOSYNTHESIS BIFUNCTIONAL PROTEIN MNMC"/>
    <property type="match status" value="1"/>
</dbReference>
<evidence type="ECO:0000259" key="11">
    <source>
        <dbReference type="Pfam" id="PF01266"/>
    </source>
</evidence>
<keyword evidence="2 10" id="KW-0489">Methyltransferase</keyword>
<dbReference type="Gene3D" id="3.50.50.60">
    <property type="entry name" value="FAD/NAD(P)-binding domain"/>
    <property type="match status" value="1"/>
</dbReference>
<evidence type="ECO:0000256" key="2">
    <source>
        <dbReference type="ARBA" id="ARBA00022603"/>
    </source>
</evidence>
<feature type="region of interest" description="FAD-dependent cmnm(5)s(2)U34 oxidoreductase" evidence="10">
    <location>
        <begin position="274"/>
        <end position="661"/>
    </location>
</feature>
<dbReference type="Pfam" id="PF05430">
    <property type="entry name" value="Methyltransf_30"/>
    <property type="match status" value="1"/>
</dbReference>
<dbReference type="Pfam" id="PF01266">
    <property type="entry name" value="DAO"/>
    <property type="match status" value="1"/>
</dbReference>
<dbReference type="GO" id="GO:0002097">
    <property type="term" value="P:tRNA wobble base modification"/>
    <property type="evidence" value="ECO:0007669"/>
    <property type="project" value="UniProtKB-UniRule"/>
</dbReference>
<dbReference type="EC" id="2.1.1.61" evidence="10"/>
<feature type="domain" description="FAD dependent oxidoreductase" evidence="11">
    <location>
        <begin position="271"/>
        <end position="633"/>
    </location>
</feature>
<evidence type="ECO:0000256" key="9">
    <source>
        <dbReference type="ARBA" id="ARBA00023268"/>
    </source>
</evidence>
<dbReference type="PANTHER" id="PTHR13847">
    <property type="entry name" value="SARCOSINE DEHYDROGENASE-RELATED"/>
    <property type="match status" value="1"/>
</dbReference>
<dbReference type="eggNOG" id="COG4121">
    <property type="taxonomic scope" value="Bacteria"/>
</dbReference>
<proteinExistence type="inferred from homology"/>
<keyword evidence="9 10" id="KW-0511">Multifunctional enzyme</keyword>
<sequence>MSGTPEDPHRLPQAALRWREDGTPESSDFGDLYFSAEDGLAETTHVFLKGNNLPAAWERCAKEASGTPLFTICETGFGTGLNFLATLELWAAHRPPGAKLHFISLEGYPLSASDLEKAHAAWPRLKPFSEELLKHYPPLVPGFHRCELANGVTLTLLFGEAAKMLGSLELSGSKVDAWFLDGFAPSRNETMWSPAVFHEMGRLSDPGTTLATFTVAGAVRRGLVEAGFEVSKTPGFGRKRDMLQGLYKGAPSASSLPLWYRPPAPPRPKRALIIGGGIAGAAAAHALTRRGVQVTLIEKGPGLGSGASGNPAALFMPRLALGSAPTGLFHRAAYLYASAFYEALQGASGASFFDPCGVLHLGRSEGEEERLRALAERQVLPPTHMRFLEREDASALAGIKLPTPALYFPGAGTLNPQALLGALGAEADCRFKTEAAHLEPKGGGGWTARNTQGEILAEADIVIAAAGASTMQLFPEAGLPITPVAGQVTEFAPREGSAPLKTALAAGSYLLPAQKGKQLTGASFDKQDLSLAPLMADREKNLTALEEWLGADARPSEIFSERRSLRATTPDRMPFAGPMPQRAAYERAYERLRYGDRFAAYPPAPSPPGLYTIGGLGSRGFLTAPLLAEHLAAQICGDASPLPRELIEATAPARFIIRSLK</sequence>
<accession>A0A081BER6</accession>
<dbReference type="eggNOG" id="COG0665">
    <property type="taxonomic scope" value="Bacteria"/>
</dbReference>
<evidence type="ECO:0000256" key="4">
    <source>
        <dbReference type="ARBA" id="ARBA00022679"/>
    </source>
</evidence>
<dbReference type="GO" id="GO:0016645">
    <property type="term" value="F:oxidoreductase activity, acting on the CH-NH group of donors"/>
    <property type="evidence" value="ECO:0007669"/>
    <property type="project" value="InterPro"/>
</dbReference>
<keyword evidence="1 10" id="KW-0963">Cytoplasm</keyword>
<dbReference type="AlphaFoldDB" id="A0A081BER6"/>
<comment type="function">
    <text evidence="10">Catalyzes the last two steps in the biosynthesis of 5-methylaminomethyl-2-thiouridine (mnm(5)s(2)U) at the wobble position (U34) in tRNA. Catalyzes the FAD-dependent demodification of cmnm(5)s(2)U34 to nm(5)s(2)U34, followed by the transfer of a methyl group from S-adenosyl-L-methionine to nm(5)s(2)U34, to form mnm(5)s(2)U34.</text>
</comment>
<keyword evidence="14" id="KW-1185">Reference proteome</keyword>
<dbReference type="GO" id="GO:0004808">
    <property type="term" value="F:tRNA (5-methylaminomethyl-2-thiouridylate)(34)-methyltransferase activity"/>
    <property type="evidence" value="ECO:0007669"/>
    <property type="project" value="UniProtKB-EC"/>
</dbReference>
<dbReference type="InterPro" id="IPR029063">
    <property type="entry name" value="SAM-dependent_MTases_sf"/>
</dbReference>
<dbReference type="InterPro" id="IPR017610">
    <property type="entry name" value="tRNA_S-uridine_synth_MnmC_C"/>
</dbReference>
<organism evidence="13 14">
    <name type="scientific">Tepidicaulis marinus</name>
    <dbReference type="NCBI Taxonomy" id="1333998"/>
    <lineage>
        <taxon>Bacteria</taxon>
        <taxon>Pseudomonadati</taxon>
        <taxon>Pseudomonadota</taxon>
        <taxon>Alphaproteobacteria</taxon>
        <taxon>Hyphomicrobiales</taxon>
        <taxon>Parvibaculaceae</taxon>
        <taxon>Tepidicaulis</taxon>
    </lineage>
</organism>
<reference evidence="13 14" key="1">
    <citation type="submission" date="2014-07" db="EMBL/GenBank/DDBJ databases">
        <title>Tepidicaulis marinum gen. nov., sp. nov., a novel marine bacterium denitrifying nitrate to nitrous oxide strictly under microaerobic conditions.</title>
        <authorList>
            <person name="Takeuchi M."/>
            <person name="Yamagishi T."/>
            <person name="Kamagata Y."/>
            <person name="Oshima K."/>
            <person name="Hattori M."/>
            <person name="Katayama T."/>
            <person name="Hanada S."/>
            <person name="Tamaki H."/>
            <person name="Marumo K."/>
            <person name="Maeda H."/>
            <person name="Nedachi M."/>
            <person name="Iwasaki W."/>
            <person name="Suwa Y."/>
            <person name="Sakata S."/>
        </authorList>
    </citation>
    <scope>NUCLEOTIDE SEQUENCE [LARGE SCALE GENOMIC DNA]</scope>
    <source>
        <strain evidence="13 14">MA2</strain>
    </source>
</reference>
<keyword evidence="8 10" id="KW-0560">Oxidoreductase</keyword>
<dbReference type="GO" id="GO:0032259">
    <property type="term" value="P:methylation"/>
    <property type="evidence" value="ECO:0007669"/>
    <property type="project" value="UniProtKB-KW"/>
</dbReference>
<dbReference type="InterPro" id="IPR036188">
    <property type="entry name" value="FAD/NAD-bd_sf"/>
</dbReference>
<dbReference type="Gene3D" id="3.40.50.150">
    <property type="entry name" value="Vaccinia Virus protein VP39"/>
    <property type="match status" value="1"/>
</dbReference>
<keyword evidence="4 10" id="KW-0808">Transferase</keyword>
<dbReference type="Gene3D" id="3.30.9.10">
    <property type="entry name" value="D-Amino Acid Oxidase, subunit A, domain 2"/>
    <property type="match status" value="1"/>
</dbReference>
<comment type="similarity">
    <text evidence="10">In the N-terminal section; belongs to the methyltransferase superfamily. tRNA (mnm(5)s(2)U34)-methyltransferase family.</text>
</comment>
<dbReference type="GO" id="GO:0005737">
    <property type="term" value="C:cytoplasm"/>
    <property type="evidence" value="ECO:0007669"/>
    <property type="project" value="UniProtKB-SubCell"/>
</dbReference>
<evidence type="ECO:0000259" key="12">
    <source>
        <dbReference type="Pfam" id="PF05430"/>
    </source>
</evidence>
<gene>
    <name evidence="10" type="primary">mnmC</name>
    <name evidence="13" type="ORF">M2A_3033</name>
</gene>
<evidence type="ECO:0000256" key="3">
    <source>
        <dbReference type="ARBA" id="ARBA00022630"/>
    </source>
</evidence>
<dbReference type="InterPro" id="IPR023032">
    <property type="entry name" value="tRNA_MAMT_biosynth_bifunc_MnmC"/>
</dbReference>
<dbReference type="EC" id="1.5.-.-" evidence="10"/>
<dbReference type="RefSeq" id="WP_052379537.1">
    <property type="nucleotide sequence ID" value="NZ_BBIO01000020.1"/>
</dbReference>
<dbReference type="HAMAP" id="MF_01102">
    <property type="entry name" value="MnmC"/>
    <property type="match status" value="1"/>
</dbReference>
<evidence type="ECO:0000313" key="14">
    <source>
        <dbReference type="Proteomes" id="UP000028702"/>
    </source>
</evidence>
<dbReference type="EMBL" id="BBIO01000020">
    <property type="protein sequence ID" value="GAK46534.1"/>
    <property type="molecule type" value="Genomic_DNA"/>
</dbReference>
<feature type="domain" description="MnmC-like methyltransferase" evidence="12">
    <location>
        <begin position="124"/>
        <end position="246"/>
    </location>
</feature>
<evidence type="ECO:0000313" key="13">
    <source>
        <dbReference type="EMBL" id="GAK46534.1"/>
    </source>
</evidence>
<keyword evidence="5 10" id="KW-0949">S-adenosyl-L-methionine</keyword>